<evidence type="ECO:0000256" key="2">
    <source>
        <dbReference type="ARBA" id="ARBA00004123"/>
    </source>
</evidence>
<dbReference type="InterPro" id="IPR024679">
    <property type="entry name" value="Ipi1_N"/>
</dbReference>
<dbReference type="GO" id="GO:0003682">
    <property type="term" value="F:chromatin binding"/>
    <property type="evidence" value="ECO:0007669"/>
    <property type="project" value="EnsemblFungi"/>
</dbReference>
<sequence length="333" mass="37870">MTKSRKQKQKKQDFLKKKLKVGKTAPKASNITDTSFVARTISIRNQHLEHDNDLMKRLSLLKHHNATVRRETLQIYQKAIPRIINTRIMAPLLYHAIPLIVDQDKDVRDGLLLLIEEIGNIDPKILVLQCNVFILYFNMAMTHIVPRIQAASTRFLICLMKYCSDEIVRQAWLKLLGSVLSVLGWGTMGSNQSAGAVQRKKRDSKNTKVHLDALFQLIEKGCKDPHEIIDEDDANKKEDRTTNPHLIPDMPQPYGYLKLFTRQLKTADNSSSANGVSSQTSLANQDLDTRQHVFKTEYLDKIQKQLAQLIKEGGECGKSANSINKLLEELFAD</sequence>
<keyword evidence="9" id="KW-1185">Reference proteome</keyword>
<accession>H2AUN1</accession>
<dbReference type="GO" id="GO:0030174">
    <property type="term" value="P:regulation of DNA-templated DNA replication initiation"/>
    <property type="evidence" value="ECO:0007669"/>
    <property type="project" value="EnsemblFungi"/>
</dbReference>
<dbReference type="eggNOG" id="KOG2149">
    <property type="taxonomic scope" value="Eukaryota"/>
</dbReference>
<gene>
    <name evidence="8" type="primary">KAFR0D04330</name>
    <name evidence="8" type="ORF">KAFR_0D04330</name>
</gene>
<dbReference type="RefSeq" id="XP_003957216.1">
    <property type="nucleotide sequence ID" value="XM_003957167.1"/>
</dbReference>
<protein>
    <recommendedName>
        <fullName evidence="6">Pre-rRNA-processing protein</fullName>
    </recommendedName>
</protein>
<comment type="subcellular location">
    <subcellularLocation>
        <location evidence="2 6">Nucleus</location>
    </subcellularLocation>
</comment>
<dbReference type="GO" id="GO:0000027">
    <property type="term" value="P:ribosomal large subunit assembly"/>
    <property type="evidence" value="ECO:0007669"/>
    <property type="project" value="EnsemblFungi"/>
</dbReference>
<dbReference type="Pfam" id="PF12333">
    <property type="entry name" value="Ipi1_N"/>
    <property type="match status" value="1"/>
</dbReference>
<evidence type="ECO:0000259" key="7">
    <source>
        <dbReference type="Pfam" id="PF12333"/>
    </source>
</evidence>
<dbReference type="GO" id="GO:0005654">
    <property type="term" value="C:nucleoplasm"/>
    <property type="evidence" value="ECO:0007669"/>
    <property type="project" value="EnsemblFungi"/>
</dbReference>
<comment type="function">
    <text evidence="1 6">Component of the RIX1 complex required for processing of ITS2 sequences from 35S pre-rRNA.</text>
</comment>
<dbReference type="EMBL" id="HE650824">
    <property type="protein sequence ID" value="CCF58081.1"/>
    <property type="molecule type" value="Genomic_DNA"/>
</dbReference>
<reference evidence="8" key="2">
    <citation type="submission" date="2012-01" db="EMBL/GenBank/DDBJ databases">
        <authorList>
            <person name="Byrne K."/>
        </authorList>
    </citation>
    <scope>NUCLEOTIDE SEQUENCE</scope>
    <source>
        <strain evidence="8">Type strain:CBS 2517</strain>
    </source>
</reference>
<evidence type="ECO:0000256" key="5">
    <source>
        <dbReference type="ARBA" id="ARBA00023242"/>
    </source>
</evidence>
<keyword evidence="5 6" id="KW-0539">Nucleus</keyword>
<evidence type="ECO:0000313" key="9">
    <source>
        <dbReference type="Proteomes" id="UP000005220"/>
    </source>
</evidence>
<dbReference type="GO" id="GO:0006267">
    <property type="term" value="P:pre-replicative complex assembly involved in nuclear cell cycle DNA replication"/>
    <property type="evidence" value="ECO:0007669"/>
    <property type="project" value="EnsemblFungi"/>
</dbReference>
<dbReference type="PANTHER" id="PTHR16056">
    <property type="entry name" value="REGULATOR OF MICROTUBULE DYNAMICS PROTEIN"/>
    <property type="match status" value="1"/>
</dbReference>
<dbReference type="Proteomes" id="UP000005220">
    <property type="component" value="Chromosome 4"/>
</dbReference>
<dbReference type="PANTHER" id="PTHR16056:SF2">
    <property type="entry name" value="TESTIS-EXPRESSED PROTEIN 10"/>
    <property type="match status" value="1"/>
</dbReference>
<comment type="similarity">
    <text evidence="3 6">Belongs to the IPI1/TEX10 family.</text>
</comment>
<evidence type="ECO:0000256" key="3">
    <source>
        <dbReference type="ARBA" id="ARBA00006427"/>
    </source>
</evidence>
<name>H2AUN1_KAZAF</name>
<reference evidence="8" key="1">
    <citation type="journal article" date="2011" name="Proc. Natl. Acad. Sci. U.S.A.">
        <title>Evolutionary erosion of yeast sex chromosomes by mating-type switching accidents.</title>
        <authorList>
            <person name="Gordon J.L."/>
            <person name="Armisen D."/>
            <person name="Proux-Wera E."/>
            <person name="Oheigeartaigh S.S."/>
            <person name="Byrne K.P."/>
            <person name="Wolfe K.H."/>
        </authorList>
    </citation>
    <scope>NUCLEOTIDE SEQUENCE [LARGE SCALE GENOMIC DNA]</scope>
    <source>
        <strain evidence="8">Type strain:CBS 2517</strain>
    </source>
</reference>
<dbReference type="STRING" id="1071382.H2AUN1"/>
<dbReference type="AlphaFoldDB" id="H2AUN1"/>
<dbReference type="InterPro" id="IPR016024">
    <property type="entry name" value="ARM-type_fold"/>
</dbReference>
<evidence type="ECO:0000256" key="1">
    <source>
        <dbReference type="ARBA" id="ARBA00002355"/>
    </source>
</evidence>
<dbReference type="GO" id="GO:0005829">
    <property type="term" value="C:cytosol"/>
    <property type="evidence" value="ECO:0007669"/>
    <property type="project" value="EnsemblFungi"/>
</dbReference>
<dbReference type="KEGG" id="kaf:KAFR_0D04330"/>
<dbReference type="FunCoup" id="H2AUN1">
    <property type="interactions" value="294"/>
</dbReference>
<keyword evidence="6" id="KW-0698">rRNA processing</keyword>
<proteinExistence type="inferred from homology"/>
<evidence type="ECO:0000256" key="4">
    <source>
        <dbReference type="ARBA" id="ARBA00011141"/>
    </source>
</evidence>
<dbReference type="OrthoDB" id="361362at2759"/>
<dbReference type="GO" id="GO:0120330">
    <property type="term" value="C:rixosome complex"/>
    <property type="evidence" value="ECO:0007669"/>
    <property type="project" value="UniProtKB-UniRule"/>
</dbReference>
<dbReference type="InParanoid" id="H2AUN1"/>
<evidence type="ECO:0000313" key="8">
    <source>
        <dbReference type="EMBL" id="CCF58081.1"/>
    </source>
</evidence>
<organism evidence="8 9">
    <name type="scientific">Kazachstania africana (strain ATCC 22294 / BCRC 22015 / CBS 2517 / CECT 1963 / NBRC 1671 / NRRL Y-8276)</name>
    <name type="common">Yeast</name>
    <name type="synonym">Kluyveromyces africanus</name>
    <dbReference type="NCBI Taxonomy" id="1071382"/>
    <lineage>
        <taxon>Eukaryota</taxon>
        <taxon>Fungi</taxon>
        <taxon>Dikarya</taxon>
        <taxon>Ascomycota</taxon>
        <taxon>Saccharomycotina</taxon>
        <taxon>Saccharomycetes</taxon>
        <taxon>Saccharomycetales</taxon>
        <taxon>Saccharomycetaceae</taxon>
        <taxon>Kazachstania</taxon>
    </lineage>
</organism>
<dbReference type="SUPFAM" id="SSF48371">
    <property type="entry name" value="ARM repeat"/>
    <property type="match status" value="1"/>
</dbReference>
<evidence type="ECO:0000256" key="6">
    <source>
        <dbReference type="RuleBase" id="RU368021"/>
    </source>
</evidence>
<keyword evidence="6" id="KW-0690">Ribosome biogenesis</keyword>
<dbReference type="HOGENOM" id="CLU_050252_2_0_1"/>
<comment type="subunit">
    <text evidence="4">Component of the RIX1 complex, composed of IPI1, RIX1/IPI2 and IPI3 in a 1:2:2 stoichiometry. The complex interacts (via RIX1) with MDN1 (via its hexameric AAA ATPase ring) and the pre-60S ribosome particles.</text>
</comment>
<dbReference type="GeneID" id="13882405"/>
<feature type="domain" description="Pre-rRNA-processing protein Ipi1 N-terminal" evidence="7">
    <location>
        <begin position="126"/>
        <end position="217"/>
    </location>
</feature>
<dbReference type="GO" id="GO:0000463">
    <property type="term" value="P:maturation of LSU-rRNA from tricistronic rRNA transcript (SSU-rRNA, 5.8S rRNA, LSU-rRNA)"/>
    <property type="evidence" value="ECO:0007669"/>
    <property type="project" value="EnsemblFungi"/>
</dbReference>